<accession>A0ABS2RFF9</accession>
<keyword evidence="2" id="KW-1185">Reference proteome</keyword>
<dbReference type="EMBL" id="JAFBCF010000001">
    <property type="protein sequence ID" value="MBM7797735.1"/>
    <property type="molecule type" value="Genomic_DNA"/>
</dbReference>
<organism evidence="1 2">
    <name type="scientific">Microlunatus panaciterrae</name>
    <dbReference type="NCBI Taxonomy" id="400768"/>
    <lineage>
        <taxon>Bacteria</taxon>
        <taxon>Bacillati</taxon>
        <taxon>Actinomycetota</taxon>
        <taxon>Actinomycetes</taxon>
        <taxon>Propionibacteriales</taxon>
        <taxon>Propionibacteriaceae</taxon>
        <taxon>Microlunatus</taxon>
    </lineage>
</organism>
<dbReference type="Proteomes" id="UP000704762">
    <property type="component" value="Unassembled WGS sequence"/>
</dbReference>
<sequence>MPNEPAGTAAPTLSAPPYLWTDFLTAAERFARSALDHYSPDDAPFFFLHAGASVELGVKAVLCRANPVLLLENQRFSETALLRFAGFRPAPRATRPSNAASRDDAFPYTVGFVKSIERLDLLYGKDTLGDERALQELKAVRDLTAHGSQSSKQVSATMHRVITAFVQAIHRLLPLMDRTPEDFWAEHSTLVEHVMRNDSESDRQQVKTLYAAAQRRFAKRYDGLNPEDLEGKKESAHYDHQTSATERRKCPVCFSVGLSRVSAELHRETDRRGRLKLVPGFMSIDFQCFVCGLVLEDEVLVAAATPEFEPWEPEEDYLDFWVDTFGAENLTSEAIKTLGIDWLDGGVT</sequence>
<gene>
    <name evidence="1" type="ORF">JOE57_000656</name>
</gene>
<evidence type="ECO:0000313" key="1">
    <source>
        <dbReference type="EMBL" id="MBM7797735.1"/>
    </source>
</evidence>
<evidence type="ECO:0000313" key="2">
    <source>
        <dbReference type="Proteomes" id="UP000704762"/>
    </source>
</evidence>
<proteinExistence type="predicted"/>
<reference evidence="1 2" key="1">
    <citation type="submission" date="2021-01" db="EMBL/GenBank/DDBJ databases">
        <title>Sequencing the genomes of 1000 actinobacteria strains.</title>
        <authorList>
            <person name="Klenk H.-P."/>
        </authorList>
    </citation>
    <scope>NUCLEOTIDE SEQUENCE [LARGE SCALE GENOMIC DNA]</scope>
    <source>
        <strain evidence="1 2">DSM 18662</strain>
    </source>
</reference>
<protein>
    <submittedName>
        <fullName evidence="1">Uncharacterized protein</fullName>
    </submittedName>
</protein>
<dbReference type="RefSeq" id="WP_204916379.1">
    <property type="nucleotide sequence ID" value="NZ_BAAAQP010000011.1"/>
</dbReference>
<name>A0ABS2RFF9_9ACTN</name>
<comment type="caution">
    <text evidence="1">The sequence shown here is derived from an EMBL/GenBank/DDBJ whole genome shotgun (WGS) entry which is preliminary data.</text>
</comment>